<sequence>MALVINTKGLKVANKTLAIFKSVYPPLMPEYIVSQINKELKTLSDLTGISTLPVTNIYFIASYKSKEQVTYHNIVTPSQIITKPKMIKEAVKAYFKNWTKLNKSDPEEWPS</sequence>
<dbReference type="Proteomes" id="UP000789405">
    <property type="component" value="Unassembled WGS sequence"/>
</dbReference>
<name>A0A9N9DJJ7_9GLOM</name>
<protein>
    <submittedName>
        <fullName evidence="1">2461_t:CDS:1</fullName>
    </submittedName>
</protein>
<evidence type="ECO:0000313" key="1">
    <source>
        <dbReference type="EMBL" id="CAG8638110.1"/>
    </source>
</evidence>
<comment type="caution">
    <text evidence="1">The sequence shown here is derived from an EMBL/GenBank/DDBJ whole genome shotgun (WGS) entry which is preliminary data.</text>
</comment>
<accession>A0A9N9DJJ7</accession>
<reference evidence="1" key="1">
    <citation type="submission" date="2021-06" db="EMBL/GenBank/DDBJ databases">
        <authorList>
            <person name="Kallberg Y."/>
            <person name="Tangrot J."/>
            <person name="Rosling A."/>
        </authorList>
    </citation>
    <scope>NUCLEOTIDE SEQUENCE</scope>
    <source>
        <strain evidence="1">MA453B</strain>
    </source>
</reference>
<organism evidence="1 2">
    <name type="scientific">Dentiscutata erythropus</name>
    <dbReference type="NCBI Taxonomy" id="1348616"/>
    <lineage>
        <taxon>Eukaryota</taxon>
        <taxon>Fungi</taxon>
        <taxon>Fungi incertae sedis</taxon>
        <taxon>Mucoromycota</taxon>
        <taxon>Glomeromycotina</taxon>
        <taxon>Glomeromycetes</taxon>
        <taxon>Diversisporales</taxon>
        <taxon>Gigasporaceae</taxon>
        <taxon>Dentiscutata</taxon>
    </lineage>
</organism>
<gene>
    <name evidence="1" type="ORF">DERYTH_LOCUS9503</name>
</gene>
<dbReference type="AlphaFoldDB" id="A0A9N9DJJ7"/>
<keyword evidence="2" id="KW-1185">Reference proteome</keyword>
<dbReference type="EMBL" id="CAJVPY010005218">
    <property type="protein sequence ID" value="CAG8638110.1"/>
    <property type="molecule type" value="Genomic_DNA"/>
</dbReference>
<proteinExistence type="predicted"/>
<evidence type="ECO:0000313" key="2">
    <source>
        <dbReference type="Proteomes" id="UP000789405"/>
    </source>
</evidence>